<proteinExistence type="predicted"/>
<sequence>MTFSKLLWHKELRGCDMKPSAYRVLMTVFDYTDENGQGAYPGNDRLAADTCLSLSTVKDALKDLVAEGWLRRECRGGRSGSGAHWAAEYALARPWEMSTGEFESSTGEFEPCQQPNSRHVNSQNRPSQQSASNPPPDHYSPDQVSDHLPDHLCSARS</sequence>
<dbReference type="SUPFAM" id="SSF46785">
    <property type="entry name" value="Winged helix' DNA-binding domain"/>
    <property type="match status" value="1"/>
</dbReference>
<keyword evidence="3" id="KW-1185">Reference proteome</keyword>
<accession>A0ABY3VE13</accession>
<dbReference type="Proteomes" id="UP001055336">
    <property type="component" value="Chromosome"/>
</dbReference>
<evidence type="ECO:0000256" key="1">
    <source>
        <dbReference type="SAM" id="MobiDB-lite"/>
    </source>
</evidence>
<protein>
    <submittedName>
        <fullName evidence="2">Helix-turn-helix domain-containing protein</fullName>
    </submittedName>
</protein>
<name>A0ABY3VE13_9MYCO</name>
<dbReference type="EMBL" id="CP092488">
    <property type="protein sequence ID" value="UMB67679.1"/>
    <property type="molecule type" value="Genomic_DNA"/>
</dbReference>
<organism evidence="2 3">
    <name type="scientific">Mycobacterium paraterrae</name>
    <dbReference type="NCBI Taxonomy" id="577492"/>
    <lineage>
        <taxon>Bacteria</taxon>
        <taxon>Bacillati</taxon>
        <taxon>Actinomycetota</taxon>
        <taxon>Actinomycetes</taxon>
        <taxon>Mycobacteriales</taxon>
        <taxon>Mycobacteriaceae</taxon>
        <taxon>Mycobacterium</taxon>
    </lineage>
</organism>
<evidence type="ECO:0000313" key="2">
    <source>
        <dbReference type="EMBL" id="UMB67679.1"/>
    </source>
</evidence>
<dbReference type="RefSeq" id="WP_240258140.1">
    <property type="nucleotide sequence ID" value="NZ_CP092488.2"/>
</dbReference>
<reference evidence="2" key="1">
    <citation type="submission" date="2022-08" db="EMBL/GenBank/DDBJ databases">
        <title>Whole genome sequencing of non-tuberculosis mycobacteria type-strains.</title>
        <authorList>
            <person name="Igarashi Y."/>
            <person name="Osugi A."/>
            <person name="Mitarai S."/>
        </authorList>
    </citation>
    <scope>NUCLEOTIDE SEQUENCE</scope>
    <source>
        <strain evidence="2">DSM 45127</strain>
    </source>
</reference>
<feature type="compositionally biased region" description="Polar residues" evidence="1">
    <location>
        <begin position="101"/>
        <end position="132"/>
    </location>
</feature>
<evidence type="ECO:0000313" key="3">
    <source>
        <dbReference type="Proteomes" id="UP001055336"/>
    </source>
</evidence>
<dbReference type="Pfam" id="PF13730">
    <property type="entry name" value="HTH_36"/>
    <property type="match status" value="1"/>
</dbReference>
<dbReference type="InterPro" id="IPR036390">
    <property type="entry name" value="WH_DNA-bd_sf"/>
</dbReference>
<gene>
    <name evidence="2" type="ORF">MKK62_14305</name>
</gene>
<feature type="region of interest" description="Disordered" evidence="1">
    <location>
        <begin position="100"/>
        <end position="157"/>
    </location>
</feature>